<accession>A0A6M2DIA9</accession>
<organism evidence="2">
    <name type="scientific">Xenopsylla cheopis</name>
    <name type="common">Oriental rat flea</name>
    <name type="synonym">Pulex cheopis</name>
    <dbReference type="NCBI Taxonomy" id="163159"/>
    <lineage>
        <taxon>Eukaryota</taxon>
        <taxon>Metazoa</taxon>
        <taxon>Ecdysozoa</taxon>
        <taxon>Arthropoda</taxon>
        <taxon>Hexapoda</taxon>
        <taxon>Insecta</taxon>
        <taxon>Pterygota</taxon>
        <taxon>Neoptera</taxon>
        <taxon>Endopterygota</taxon>
        <taxon>Siphonaptera</taxon>
        <taxon>Pulicidae</taxon>
        <taxon>Xenopsyllinae</taxon>
        <taxon>Xenopsylla</taxon>
    </lineage>
</organism>
<sequence>MANSLSYRHTDCKECKIASGAGLIGIAVYLKIQASKLGKNRLPIYVLAAGFAGAGCYRLSQLLNKTPD</sequence>
<name>A0A6M2DIA9_XENCH</name>
<reference evidence="2" key="1">
    <citation type="submission" date="2020-03" db="EMBL/GenBank/DDBJ databases">
        <title>Transcriptomic Profiling of the Digestive Tract of the Rat Flea, Xenopsylla cheopis, Following Blood Feeding and Infection with Yersinia pestis.</title>
        <authorList>
            <person name="Bland D.M."/>
            <person name="Martens C.A."/>
            <person name="Virtaneva K."/>
            <person name="Kanakabandi K."/>
            <person name="Long D."/>
            <person name="Rosenke R."/>
            <person name="Saturday G.A."/>
            <person name="Hoyt F.H."/>
            <person name="Bruno D.P."/>
            <person name="Ribeiro J.M.C."/>
            <person name="Hinnebusch J."/>
        </authorList>
    </citation>
    <scope>NUCLEOTIDE SEQUENCE</scope>
</reference>
<proteinExistence type="predicted"/>
<evidence type="ECO:0000313" key="2">
    <source>
        <dbReference type="EMBL" id="NOV45826.1"/>
    </source>
</evidence>
<protein>
    <submittedName>
        <fullName evidence="2">Putative secreted protein</fullName>
    </submittedName>
</protein>
<evidence type="ECO:0000259" key="1">
    <source>
        <dbReference type="Pfam" id="PF15055"/>
    </source>
</evidence>
<dbReference type="InterPro" id="IPR028036">
    <property type="entry name" value="DMAC1-like_dom"/>
</dbReference>
<feature type="domain" description="Distal membrane-arm assembly complex protein 1-like" evidence="1">
    <location>
        <begin position="11"/>
        <end position="43"/>
    </location>
</feature>
<dbReference type="AlphaFoldDB" id="A0A6M2DIA9"/>
<dbReference type="EMBL" id="GIIL01002100">
    <property type="protein sequence ID" value="NOV45826.1"/>
    <property type="molecule type" value="Transcribed_RNA"/>
</dbReference>
<dbReference type="Pfam" id="PF15055">
    <property type="entry name" value="DMAC1_Dmo2"/>
    <property type="match status" value="1"/>
</dbReference>